<name>A0ABS2D1Z8_9FLAO</name>
<evidence type="ECO:0000313" key="1">
    <source>
        <dbReference type="EMBL" id="MBM6500455.1"/>
    </source>
</evidence>
<organism evidence="1 2">
    <name type="scientific">Flavobacterium macrobrachii</name>
    <dbReference type="NCBI Taxonomy" id="591204"/>
    <lineage>
        <taxon>Bacteria</taxon>
        <taxon>Pseudomonadati</taxon>
        <taxon>Bacteroidota</taxon>
        <taxon>Flavobacteriia</taxon>
        <taxon>Flavobacteriales</taxon>
        <taxon>Flavobacteriaceae</taxon>
        <taxon>Flavobacterium</taxon>
    </lineage>
</organism>
<reference evidence="1 2" key="1">
    <citation type="submission" date="2021-02" db="EMBL/GenBank/DDBJ databases">
        <authorList>
            <person name="Jung H.S."/>
            <person name="Chun B.H."/>
            <person name="Jeon C.O."/>
        </authorList>
    </citation>
    <scope>NUCLEOTIDE SEQUENCE [LARGE SCALE GENOMIC DNA]</scope>
    <source>
        <strain evidence="1 2">LMG 25203</strain>
    </source>
</reference>
<gene>
    <name evidence="1" type="ORF">H9X54_014260</name>
</gene>
<proteinExistence type="predicted"/>
<evidence type="ECO:0008006" key="3">
    <source>
        <dbReference type="Google" id="ProtNLM"/>
    </source>
</evidence>
<dbReference type="EMBL" id="JACSOD020000503">
    <property type="protein sequence ID" value="MBM6500455.1"/>
    <property type="molecule type" value="Genomic_DNA"/>
</dbReference>
<accession>A0ABS2D1Z8</accession>
<evidence type="ECO:0000313" key="2">
    <source>
        <dbReference type="Proteomes" id="UP000759529"/>
    </source>
</evidence>
<comment type="caution">
    <text evidence="1">The sequence shown here is derived from an EMBL/GenBank/DDBJ whole genome shotgun (WGS) entry which is preliminary data.</text>
</comment>
<feature type="non-terminal residue" evidence="1">
    <location>
        <position position="1"/>
    </location>
</feature>
<keyword evidence="2" id="KW-1185">Reference proteome</keyword>
<sequence length="388" mass="43570">IECDKCADCLKLIFFAVCNGNDIVQPLYVLPGSSGGGSIGSGSGLSDPSGYIFDPNMYELGSKKYQQAKNAAEFWHGLSVSQQQWATENESNKETYRDIIAYINRPENINNTVVRNFGREILVQMLLNPELKLDINASAKSPAFVDMSSIDASTPEGAKFNLVYEELMKSPKFKELFIDLFQNNDRFNVKFKIGAVPNGANGNTDTDLENPTLNLITISPQYLLSKNKMEIAKTIIHECIHAYLNVKLCDAGQGMSISNLNNMDFYNVVNQQYNGFNGGQNQHNFIYNYMIPTMVTILSEVKDSLVTPADNATMLGLSMHIPHNNSPATPFVWNDYYHNLSLNGLQNCNFFQNEIGIFDNQGNVISIINQTLMQSYNQYNYYGHLYLH</sequence>
<protein>
    <recommendedName>
        <fullName evidence="3">SprT-like domain-containing protein</fullName>
    </recommendedName>
</protein>
<dbReference type="Proteomes" id="UP000759529">
    <property type="component" value="Unassembled WGS sequence"/>
</dbReference>